<dbReference type="EnsemblPlants" id="AVESA.00010b.r2.4CG1274110.1">
    <property type="protein sequence ID" value="AVESA.00010b.r2.4CG1274110.1.CDS"/>
    <property type="gene ID" value="AVESA.00010b.r2.4CG1274110"/>
</dbReference>
<reference evidence="1" key="2">
    <citation type="submission" date="2025-09" db="UniProtKB">
        <authorList>
            <consortium name="EnsemblPlants"/>
        </authorList>
    </citation>
    <scope>IDENTIFICATION</scope>
</reference>
<evidence type="ECO:0000313" key="1">
    <source>
        <dbReference type="EnsemblPlants" id="AVESA.00010b.r2.4CG1274110.1.CDS"/>
    </source>
</evidence>
<keyword evidence="2" id="KW-1185">Reference proteome</keyword>
<organism evidence="1 2">
    <name type="scientific">Avena sativa</name>
    <name type="common">Oat</name>
    <dbReference type="NCBI Taxonomy" id="4498"/>
    <lineage>
        <taxon>Eukaryota</taxon>
        <taxon>Viridiplantae</taxon>
        <taxon>Streptophyta</taxon>
        <taxon>Embryophyta</taxon>
        <taxon>Tracheophyta</taxon>
        <taxon>Spermatophyta</taxon>
        <taxon>Magnoliopsida</taxon>
        <taxon>Liliopsida</taxon>
        <taxon>Poales</taxon>
        <taxon>Poaceae</taxon>
        <taxon>BOP clade</taxon>
        <taxon>Pooideae</taxon>
        <taxon>Poodae</taxon>
        <taxon>Poeae</taxon>
        <taxon>Poeae Chloroplast Group 1 (Aveneae type)</taxon>
        <taxon>Aveninae</taxon>
        <taxon>Avena</taxon>
    </lineage>
</organism>
<reference evidence="1" key="1">
    <citation type="submission" date="2021-05" db="EMBL/GenBank/DDBJ databases">
        <authorList>
            <person name="Scholz U."/>
            <person name="Mascher M."/>
            <person name="Fiebig A."/>
        </authorList>
    </citation>
    <scope>NUCLEOTIDE SEQUENCE [LARGE SCALE GENOMIC DNA]</scope>
</reference>
<evidence type="ECO:0000313" key="2">
    <source>
        <dbReference type="Proteomes" id="UP001732700"/>
    </source>
</evidence>
<proteinExistence type="predicted"/>
<protein>
    <submittedName>
        <fullName evidence="1">Uncharacterized protein</fullName>
    </submittedName>
</protein>
<accession>A0ACD5WTX2</accession>
<dbReference type="Proteomes" id="UP001732700">
    <property type="component" value="Chromosome 4C"/>
</dbReference>
<name>A0ACD5WTX2_AVESA</name>
<sequence>MQDYQNTSTPSPSNDQTLASKSHQQQPRWRWATRQSAWWLGILLGAVPLLAFAVWHCNDAFYCAAFALRRRGLDRRLPPGHMGLPFFGETGAMLWHFKVTRRPDGFIEARKTAYGEGAGMYRSHLFGHPTVVVCLPSVNRFVLQAHDSFWVRWPAKDLLGLSSMFNAEGSAHTRIRGYVVASFSQPRSLRNIARVAAALRSWADKGTITAATEFRKLMFECTCDIFISMKPSPLTAKMDKWFAGILDSLRALPVDLPGTALNHGRKCRRKLNAVFQVELEKRRKQEKSGHAGEEDYADDLMSGLMKMVDEQGKKLTDEEVFDNIVSLVAGGYESTASAILWATYHLAQSPDVLAKLREENFMLSKGNNSNFISRDDISKMKYTAKVVEEAIRLANIAPMVHRVAYRTDGITHQRRSQIRYLELAAGRARATG</sequence>